<accession>A0AAD2H9H5</accession>
<name>A0AAD2H9H5_9AGAR</name>
<gene>
    <name evidence="1" type="ORF">MYCIT1_LOCUS18259</name>
</gene>
<organism evidence="1 2">
    <name type="scientific">Mycena citricolor</name>
    <dbReference type="NCBI Taxonomy" id="2018698"/>
    <lineage>
        <taxon>Eukaryota</taxon>
        <taxon>Fungi</taxon>
        <taxon>Dikarya</taxon>
        <taxon>Basidiomycota</taxon>
        <taxon>Agaricomycotina</taxon>
        <taxon>Agaricomycetes</taxon>
        <taxon>Agaricomycetidae</taxon>
        <taxon>Agaricales</taxon>
        <taxon>Marasmiineae</taxon>
        <taxon>Mycenaceae</taxon>
        <taxon>Mycena</taxon>
    </lineage>
</organism>
<comment type="caution">
    <text evidence="1">The sequence shown here is derived from an EMBL/GenBank/DDBJ whole genome shotgun (WGS) entry which is preliminary data.</text>
</comment>
<dbReference type="EMBL" id="CAVNYO010000182">
    <property type="protein sequence ID" value="CAK5272549.1"/>
    <property type="molecule type" value="Genomic_DNA"/>
</dbReference>
<keyword evidence="2" id="KW-1185">Reference proteome</keyword>
<evidence type="ECO:0000313" key="2">
    <source>
        <dbReference type="Proteomes" id="UP001295794"/>
    </source>
</evidence>
<reference evidence="1" key="1">
    <citation type="submission" date="2023-11" db="EMBL/GenBank/DDBJ databases">
        <authorList>
            <person name="De Vega J J."/>
            <person name="De Vega J J."/>
        </authorList>
    </citation>
    <scope>NUCLEOTIDE SEQUENCE</scope>
</reference>
<proteinExistence type="predicted"/>
<evidence type="ECO:0000313" key="1">
    <source>
        <dbReference type="EMBL" id="CAK5272549.1"/>
    </source>
</evidence>
<protein>
    <submittedName>
        <fullName evidence="1">Uncharacterized protein</fullName>
    </submittedName>
</protein>
<sequence>MPVNQSCRSRTAISCCQAQRQVKLLRLGQTQITREVAESDTRHRLCLLRLKKTVSSLHCAHVSSIPWTTDPASGPSALKFPPSKILLDITSQGFHRRPNSSGRSFGVKAPAHYELHHPGATTKQVHSADEDRGPVYLTLTGIRR</sequence>
<dbReference type="Proteomes" id="UP001295794">
    <property type="component" value="Unassembled WGS sequence"/>
</dbReference>
<dbReference type="AlphaFoldDB" id="A0AAD2H9H5"/>